<feature type="transmembrane region" description="Helical" evidence="1">
    <location>
        <begin position="145"/>
        <end position="164"/>
    </location>
</feature>
<reference evidence="2" key="2">
    <citation type="journal article" date="2015" name="ISME J.">
        <title>A new class of marine Euryarchaeota group II from the Mediterranean deep chlorophyll maximum.</title>
        <authorList>
            <person name="Martin-Cuadrado A.B."/>
            <person name="Garcia-Heredia I."/>
            <person name="Molto A.G."/>
            <person name="Lopez-Ubeda R."/>
            <person name="Kimes N."/>
            <person name="Lopez-Garcia P."/>
            <person name="Moreira D."/>
            <person name="Rodriguez-Valera F."/>
        </authorList>
    </citation>
    <scope>NUCLEOTIDE SEQUENCE</scope>
</reference>
<evidence type="ECO:0000256" key="1">
    <source>
        <dbReference type="SAM" id="Phobius"/>
    </source>
</evidence>
<keyword evidence="1" id="KW-1133">Transmembrane helix</keyword>
<evidence type="ECO:0000313" key="2">
    <source>
        <dbReference type="EMBL" id="ANV79900.1"/>
    </source>
</evidence>
<protein>
    <submittedName>
        <fullName evidence="2">Uncharacterized protein</fullName>
    </submittedName>
</protein>
<feature type="transmembrane region" description="Helical" evidence="1">
    <location>
        <begin position="99"/>
        <end position="125"/>
    </location>
</feature>
<dbReference type="AlphaFoldDB" id="A0A1B1TC99"/>
<reference evidence="2" key="1">
    <citation type="submission" date="2014-11" db="EMBL/GenBank/DDBJ databases">
        <authorList>
            <person name="Zhu J."/>
            <person name="Qi W."/>
            <person name="Song R."/>
        </authorList>
    </citation>
    <scope>NUCLEOTIDE SEQUENCE</scope>
</reference>
<keyword evidence="1" id="KW-0472">Membrane</keyword>
<organism evidence="2">
    <name type="scientific">uncultured Poseidoniia archaeon</name>
    <dbReference type="NCBI Taxonomy" id="1697135"/>
    <lineage>
        <taxon>Archaea</taxon>
        <taxon>Methanobacteriati</taxon>
        <taxon>Thermoplasmatota</taxon>
        <taxon>Candidatus Poseidoniia</taxon>
        <taxon>environmental samples</taxon>
    </lineage>
</organism>
<dbReference type="EMBL" id="KP211862">
    <property type="protein sequence ID" value="ANV79900.1"/>
    <property type="molecule type" value="Genomic_DNA"/>
</dbReference>
<accession>A0A1B1TC99</accession>
<proteinExistence type="predicted"/>
<sequence>MEKSVQRIRYPPFEHYDMISEEIPVIEVILESENKPPPPFKIGRENKWFVEWRKINENDEGLKLIRGNVSKETFPFLMRTRNGWYIDPDPMHYRARKMIAPAVIILISTLFMRAITPVFSNISFISPILEMLNYSIRIGELDYPLFLFIAFPIFISPMIFRMIANMRDIKRQNFLISNPIESPDIEINKGENKIKISMEKIPMGLKIIRGRIQVGVAVPERKMILDSQGKKEGEQTIPGMSTALPARRIASGEELGTGVGESIPMNVADKRVMMLEPMRVLDPGKWVEMSNKENLLGITLEGPEELWPGSIYSGLIAVHWELIIEFLRNDGTKMKWVRPITMDDYHHKIEIENLPVRSGRLELSDF</sequence>
<keyword evidence="1" id="KW-0812">Transmembrane</keyword>
<name>A0A1B1TC99_9ARCH</name>